<dbReference type="EMBL" id="LT906446">
    <property type="protein sequence ID" value="SNV05541.1"/>
    <property type="molecule type" value="Genomic_DNA"/>
</dbReference>
<gene>
    <name evidence="2" type="ORF">SAMEA4364220_02178</name>
</gene>
<dbReference type="RefSeq" id="WP_081654836.1">
    <property type="nucleotide sequence ID" value="NZ_CALXYH010000009.1"/>
</dbReference>
<dbReference type="Gene3D" id="1.10.3210.10">
    <property type="entry name" value="Hypothetical protein af1432"/>
    <property type="match status" value="1"/>
</dbReference>
<sequence length="280" mass="32719">MDDIKKMQELWQEMSSWMTTYMKSFYSPEEAQKAKSHLDIKNTGTIFFDDAQIVDGIVLKEKHTWKVTNNCERLAKHLGLNEHDKLLAKMIGLFHDVGRFRQFTIYRTFNDALSENHAKLGLSVIKDLSFMKKLSEDDLATLNFAIGNHNAKEIAPTDNKRFLSFAKLIRDADKIDIYRVLKPYLGPTDGTGCSPDFVELFVQGKQCDYTKMRTQDDRKLVRLMWVYDINYAWSLQQIINDNYIEEIIGNLPHDEAMMKGINRLREYMQKKLETPDIWEG</sequence>
<accession>A0A239U5Y4</accession>
<dbReference type="InterPro" id="IPR003607">
    <property type="entry name" value="HD/PDEase_dom"/>
</dbReference>
<keyword evidence="2" id="KW-0378">Hydrolase</keyword>
<dbReference type="SUPFAM" id="SSF109604">
    <property type="entry name" value="HD-domain/PDEase-like"/>
    <property type="match status" value="1"/>
</dbReference>
<evidence type="ECO:0000313" key="2">
    <source>
        <dbReference type="EMBL" id="SNV05541.1"/>
    </source>
</evidence>
<dbReference type="eggNOG" id="COG1418">
    <property type="taxonomic scope" value="Bacteria"/>
</dbReference>
<feature type="domain" description="HD" evidence="1">
    <location>
        <begin position="62"/>
        <end position="176"/>
    </location>
</feature>
<dbReference type="NCBIfam" id="TIGR00277">
    <property type="entry name" value="HDIG"/>
    <property type="match status" value="1"/>
</dbReference>
<dbReference type="AlphaFoldDB" id="A0A239U5Y4"/>
<dbReference type="InterPro" id="IPR006674">
    <property type="entry name" value="HD_domain"/>
</dbReference>
<evidence type="ECO:0000259" key="1">
    <source>
        <dbReference type="Pfam" id="PF01966"/>
    </source>
</evidence>
<dbReference type="GO" id="GO:0016787">
    <property type="term" value="F:hydrolase activity"/>
    <property type="evidence" value="ECO:0007669"/>
    <property type="project" value="UniProtKB-KW"/>
</dbReference>
<evidence type="ECO:0000313" key="3">
    <source>
        <dbReference type="Proteomes" id="UP000215383"/>
    </source>
</evidence>
<name>A0A239U5Y4_9FIRM</name>
<dbReference type="InterPro" id="IPR006675">
    <property type="entry name" value="HDIG_dom"/>
</dbReference>
<dbReference type="CDD" id="cd00077">
    <property type="entry name" value="HDc"/>
    <property type="match status" value="1"/>
</dbReference>
<proteinExistence type="predicted"/>
<reference evidence="2 3" key="1">
    <citation type="submission" date="2017-06" db="EMBL/GenBank/DDBJ databases">
        <authorList>
            <consortium name="Pathogen Informatics"/>
        </authorList>
    </citation>
    <scope>NUCLEOTIDE SEQUENCE [LARGE SCALE GENOMIC DNA]</scope>
    <source>
        <strain evidence="2 3">NCTC10570</strain>
    </source>
</reference>
<dbReference type="Proteomes" id="UP000215383">
    <property type="component" value="Chromosome 1"/>
</dbReference>
<protein>
    <submittedName>
        <fullName evidence="2">Predicted HD superfamily hydrolase</fullName>
    </submittedName>
</protein>
<organism evidence="2 3">
    <name type="scientific">Megamonas hypermegale</name>
    <dbReference type="NCBI Taxonomy" id="158847"/>
    <lineage>
        <taxon>Bacteria</taxon>
        <taxon>Bacillati</taxon>
        <taxon>Bacillota</taxon>
        <taxon>Negativicutes</taxon>
        <taxon>Selenomonadales</taxon>
        <taxon>Selenomonadaceae</taxon>
        <taxon>Megamonas</taxon>
    </lineage>
</organism>
<dbReference type="Pfam" id="PF01966">
    <property type="entry name" value="HD"/>
    <property type="match status" value="1"/>
</dbReference>
<dbReference type="GeneID" id="78508155"/>
<keyword evidence="3" id="KW-1185">Reference proteome</keyword>